<name>A0A1I2XBU5_9SPHI</name>
<proteinExistence type="predicted"/>
<protein>
    <recommendedName>
        <fullName evidence="2">Phosphodiester glycosidase domain-containing protein</fullName>
    </recommendedName>
</protein>
<organism evidence="3 4">
    <name type="scientific">Pedobacter insulae</name>
    <dbReference type="NCBI Taxonomy" id="414048"/>
    <lineage>
        <taxon>Bacteria</taxon>
        <taxon>Pseudomonadati</taxon>
        <taxon>Bacteroidota</taxon>
        <taxon>Sphingobacteriia</taxon>
        <taxon>Sphingobacteriales</taxon>
        <taxon>Sphingobacteriaceae</taxon>
        <taxon>Pedobacter</taxon>
    </lineage>
</organism>
<evidence type="ECO:0000259" key="2">
    <source>
        <dbReference type="Pfam" id="PF09992"/>
    </source>
</evidence>
<evidence type="ECO:0000313" key="3">
    <source>
        <dbReference type="EMBL" id="SFH10955.1"/>
    </source>
</evidence>
<dbReference type="STRING" id="414048.SAMN04489864_105128"/>
<dbReference type="InterPro" id="IPR018711">
    <property type="entry name" value="NAGPA"/>
</dbReference>
<gene>
    <name evidence="3" type="ORF">SAMN04489864_105128</name>
</gene>
<evidence type="ECO:0000256" key="1">
    <source>
        <dbReference type="SAM" id="SignalP"/>
    </source>
</evidence>
<sequence length="298" mass="33002">MPRCYIGAFLCHNMKKASLLAIFFIALSNLVSAQNNDSLVIVNASWNTKRIAAKTTLNTYHFDQKNLFSSNQYISYIEIKRKGNAPVFAFGNEVKVKKTTSTFGKELGAIAAINGTFFDVANGGSVDFIKMNGTVIKPNVLDKNGNRTRHQQTAIVIDNKGRLALKKWDKTPNWENNLTEKDIMVSGPLLVFNKNVEELDSSSFTKSRHPRTAIGIKANGKVILLTVDGRQENSAGVSLYELTNVMRWLGCVSAINLDGGGSTTLWVREGVVNHPSDNKTWDHEGERKVANVVILKKK</sequence>
<keyword evidence="4" id="KW-1185">Reference proteome</keyword>
<feature type="domain" description="Phosphodiester glycosidase" evidence="2">
    <location>
        <begin position="108"/>
        <end position="295"/>
    </location>
</feature>
<feature type="signal peptide" evidence="1">
    <location>
        <begin position="1"/>
        <end position="33"/>
    </location>
</feature>
<dbReference type="AlphaFoldDB" id="A0A1I2XBU5"/>
<accession>A0A1I2XBU5</accession>
<reference evidence="3 4" key="1">
    <citation type="submission" date="2016-10" db="EMBL/GenBank/DDBJ databases">
        <authorList>
            <person name="de Groot N.N."/>
        </authorList>
    </citation>
    <scope>NUCLEOTIDE SEQUENCE [LARGE SCALE GENOMIC DNA]</scope>
    <source>
        <strain evidence="3 4">DSM 18684</strain>
    </source>
</reference>
<dbReference type="Pfam" id="PF09992">
    <property type="entry name" value="NAGPA"/>
    <property type="match status" value="1"/>
</dbReference>
<dbReference type="PANTHER" id="PTHR40446:SF2">
    <property type="entry name" value="N-ACETYLGLUCOSAMINE-1-PHOSPHODIESTER ALPHA-N-ACETYLGLUCOSAMINIDASE"/>
    <property type="match status" value="1"/>
</dbReference>
<evidence type="ECO:0000313" key="4">
    <source>
        <dbReference type="Proteomes" id="UP000199666"/>
    </source>
</evidence>
<dbReference type="EMBL" id="FOPP01000005">
    <property type="protein sequence ID" value="SFH10955.1"/>
    <property type="molecule type" value="Genomic_DNA"/>
</dbReference>
<feature type="chain" id="PRO_5011675952" description="Phosphodiester glycosidase domain-containing protein" evidence="1">
    <location>
        <begin position="34"/>
        <end position="298"/>
    </location>
</feature>
<keyword evidence="1" id="KW-0732">Signal</keyword>
<dbReference type="PANTHER" id="PTHR40446">
    <property type="entry name" value="N-ACETYLGLUCOSAMINE-1-PHOSPHODIESTER ALPHA-N-ACETYLGLUCOSAMINIDASE"/>
    <property type="match status" value="1"/>
</dbReference>
<dbReference type="Proteomes" id="UP000199666">
    <property type="component" value="Unassembled WGS sequence"/>
</dbReference>